<feature type="compositionally biased region" description="Basic and acidic residues" evidence="1">
    <location>
        <begin position="13"/>
        <end position="25"/>
    </location>
</feature>
<name>A0A4Y9ZCV8_9AGAM</name>
<gene>
    <name evidence="2" type="ORF">EVG20_g1330</name>
</gene>
<feature type="region of interest" description="Disordered" evidence="1">
    <location>
        <begin position="1"/>
        <end position="43"/>
    </location>
</feature>
<organism evidence="2 3">
    <name type="scientific">Dentipellis fragilis</name>
    <dbReference type="NCBI Taxonomy" id="205917"/>
    <lineage>
        <taxon>Eukaryota</taxon>
        <taxon>Fungi</taxon>
        <taxon>Dikarya</taxon>
        <taxon>Basidiomycota</taxon>
        <taxon>Agaricomycotina</taxon>
        <taxon>Agaricomycetes</taxon>
        <taxon>Russulales</taxon>
        <taxon>Hericiaceae</taxon>
        <taxon>Dentipellis</taxon>
    </lineage>
</organism>
<proteinExistence type="predicted"/>
<dbReference type="OrthoDB" id="3262937at2759"/>
<dbReference type="AlphaFoldDB" id="A0A4Y9ZCV8"/>
<feature type="region of interest" description="Disordered" evidence="1">
    <location>
        <begin position="212"/>
        <end position="234"/>
    </location>
</feature>
<accession>A0A4Y9ZCV8</accession>
<keyword evidence="3" id="KW-1185">Reference proteome</keyword>
<reference evidence="2 3" key="1">
    <citation type="submission" date="2019-02" db="EMBL/GenBank/DDBJ databases">
        <title>Genome sequencing of the rare red list fungi Dentipellis fragilis.</title>
        <authorList>
            <person name="Buettner E."/>
            <person name="Kellner H."/>
        </authorList>
    </citation>
    <scope>NUCLEOTIDE SEQUENCE [LARGE SCALE GENOMIC DNA]</scope>
    <source>
        <strain evidence="2 3">DSM 105465</strain>
    </source>
</reference>
<dbReference type="Proteomes" id="UP000298327">
    <property type="component" value="Unassembled WGS sequence"/>
</dbReference>
<dbReference type="EMBL" id="SEOQ01000041">
    <property type="protein sequence ID" value="TFY71683.1"/>
    <property type="molecule type" value="Genomic_DNA"/>
</dbReference>
<feature type="compositionally biased region" description="Basic and acidic residues" evidence="1">
    <location>
        <begin position="362"/>
        <end position="371"/>
    </location>
</feature>
<evidence type="ECO:0000256" key="1">
    <source>
        <dbReference type="SAM" id="MobiDB-lite"/>
    </source>
</evidence>
<evidence type="ECO:0000313" key="2">
    <source>
        <dbReference type="EMBL" id="TFY71683.1"/>
    </source>
</evidence>
<sequence>MDSTSSSGGKVELGGKRRCSPDSADRPGNAEAKEAKVSSEPQIPNERLHLSVLRWDGIAMVWNADGDGPEKYGAYIHALKPSLPLARAAWSEPLAAFTYTVAKGQPKQFVYKRETTLQTYDPEYEDVFGDAHRQNPMFLVHRPLGARPGEAFRFKATPTDFGGVRDTVRPPFAFKTMYNMYMKPSAPTQASILRLGMPDLKCHLTARESGIGLQESDDEDDQQGGVSASGSIESFPDACHFGPWGGSWTRQFIRDAKSGHPLESLEKIIWDERHVIGVKVKLEPVAGSVQFELDEDIFDWNTRRVYVTPKFFEIPDTPQDEGAPDDAEDLTGSESEEDLDDSAYEDYSLGPGPGWEDEDDTRYDSAKDPDC</sequence>
<feature type="compositionally biased region" description="Acidic residues" evidence="1">
    <location>
        <begin position="318"/>
        <end position="344"/>
    </location>
</feature>
<feature type="region of interest" description="Disordered" evidence="1">
    <location>
        <begin position="312"/>
        <end position="371"/>
    </location>
</feature>
<evidence type="ECO:0000313" key="3">
    <source>
        <dbReference type="Proteomes" id="UP000298327"/>
    </source>
</evidence>
<comment type="caution">
    <text evidence="2">The sequence shown here is derived from an EMBL/GenBank/DDBJ whole genome shotgun (WGS) entry which is preliminary data.</text>
</comment>
<protein>
    <submittedName>
        <fullName evidence="2">Uncharacterized protein</fullName>
    </submittedName>
</protein>